<proteinExistence type="predicted"/>
<organism evidence="1 2">
    <name type="scientific">Cronobacter condimenti 1330</name>
    <dbReference type="NCBI Taxonomy" id="1073999"/>
    <lineage>
        <taxon>Bacteria</taxon>
        <taxon>Pseudomonadati</taxon>
        <taxon>Pseudomonadota</taxon>
        <taxon>Gammaproteobacteria</taxon>
        <taxon>Enterobacterales</taxon>
        <taxon>Enterobacteriaceae</taxon>
        <taxon>Cronobacter</taxon>
    </lineage>
</organism>
<gene>
    <name evidence="1" type="ORF">BN137_2677</name>
</gene>
<dbReference type="Proteomes" id="UP000009340">
    <property type="component" value="Unassembled WGS sequence"/>
</dbReference>
<name>K8A1I8_9ENTR</name>
<evidence type="ECO:0000313" key="2">
    <source>
        <dbReference type="Proteomes" id="UP000009340"/>
    </source>
</evidence>
<dbReference type="AlphaFoldDB" id="K8A1I8"/>
<accession>K8A1I8</accession>
<comment type="caution">
    <text evidence="1">The sequence shown here is derived from an EMBL/GenBank/DDBJ whole genome shotgun (WGS) entry which is preliminary data.</text>
</comment>
<reference evidence="1" key="1">
    <citation type="submission" date="2012-07" db="EMBL/GenBank/DDBJ databases">
        <authorList>
            <person name="Cummings C."/>
        </authorList>
    </citation>
    <scope>NUCLEOTIDE SEQUENCE</scope>
    <source>
        <strain evidence="1">1330</strain>
    </source>
</reference>
<dbReference type="EMBL" id="CAKW01000099">
    <property type="protein sequence ID" value="CCJ73301.1"/>
    <property type="molecule type" value="Genomic_DNA"/>
</dbReference>
<evidence type="ECO:0000313" key="1">
    <source>
        <dbReference type="EMBL" id="CCJ73301.1"/>
    </source>
</evidence>
<protein>
    <submittedName>
        <fullName evidence="1">Uncharacterized protein</fullName>
    </submittedName>
</protein>
<sequence>MGAGYTIIPDSFPGQADRRCVLSLHKNTQRWLFGAALAKENECRG</sequence>